<dbReference type="NCBIfam" id="TIGR01146">
    <property type="entry name" value="ATPsyn_F1gamma"/>
    <property type="match status" value="1"/>
</dbReference>
<comment type="similarity">
    <text evidence="3 11">Belongs to the ATPase gamma chain family.</text>
</comment>
<keyword evidence="5 11" id="KW-0375">Hydrogen ion transport</keyword>
<dbReference type="GO" id="GO:0009579">
    <property type="term" value="C:thylakoid"/>
    <property type="evidence" value="ECO:0007669"/>
    <property type="project" value="UniProtKB-SubCell"/>
</dbReference>
<dbReference type="PANTHER" id="PTHR11693">
    <property type="entry name" value="ATP SYNTHASE GAMMA CHAIN"/>
    <property type="match status" value="1"/>
</dbReference>
<gene>
    <name evidence="11" type="primary">atpG</name>
    <name evidence="12" type="ORF">C7459_101128</name>
</gene>
<dbReference type="InterPro" id="IPR035968">
    <property type="entry name" value="ATP_synth_F1_ATPase_gsu"/>
</dbReference>
<evidence type="ECO:0000256" key="3">
    <source>
        <dbReference type="ARBA" id="ARBA00007681"/>
    </source>
</evidence>
<dbReference type="EMBL" id="QGGL01000001">
    <property type="protein sequence ID" value="PWK16265.1"/>
    <property type="molecule type" value="Genomic_DNA"/>
</dbReference>
<sequence>MAVNARDIRRRIKSVKNTQQITKAMKMVAAAKLRRAQERVEQARPYAVKMEEVIGSIASGSGSANHPMLVKRPVKKTGYVIISSDRGLAGGYNSQIIRTLVNEVRGKSKDTYAIFTIGRKARDFFKRRNYPLVGEVTGYPDSPTFADIKDIANQVVKLFQDGVYDEVFLLYNEFISPLTQIPTSRKLLPLEDLGNKQQKPEPGVLTAKYDYEPSAEAVLDNLLPKYAETLIFSALLEGKASEFGAKMTAMGAATDNAGEMINKLTLDLNRARQSAITTQITEIVGGAEAAAGK</sequence>
<name>A0A316DE76_9BACL</name>
<evidence type="ECO:0000256" key="8">
    <source>
        <dbReference type="ARBA" id="ARBA00023196"/>
    </source>
</evidence>
<keyword evidence="13" id="KW-1185">Reference proteome</keyword>
<dbReference type="InterPro" id="IPR000131">
    <property type="entry name" value="ATP_synth_F1_gsu"/>
</dbReference>
<dbReference type="GO" id="GO:0045259">
    <property type="term" value="C:proton-transporting ATP synthase complex"/>
    <property type="evidence" value="ECO:0007669"/>
    <property type="project" value="UniProtKB-KW"/>
</dbReference>
<dbReference type="OrthoDB" id="9812769at2"/>
<keyword evidence="6 11" id="KW-0406">Ion transport</keyword>
<dbReference type="PRINTS" id="PR00126">
    <property type="entry name" value="ATPASEGAMMA"/>
</dbReference>
<accession>A0A316DE76</accession>
<dbReference type="GO" id="GO:0005886">
    <property type="term" value="C:plasma membrane"/>
    <property type="evidence" value="ECO:0007669"/>
    <property type="project" value="UniProtKB-SubCell"/>
</dbReference>
<dbReference type="CDD" id="cd12151">
    <property type="entry name" value="F1-ATPase_gamma"/>
    <property type="match status" value="1"/>
</dbReference>
<evidence type="ECO:0000256" key="2">
    <source>
        <dbReference type="ARBA" id="ARBA00004170"/>
    </source>
</evidence>
<dbReference type="SUPFAM" id="SSF52943">
    <property type="entry name" value="ATP synthase (F1-ATPase), gamma subunit"/>
    <property type="match status" value="1"/>
</dbReference>
<evidence type="ECO:0000313" key="12">
    <source>
        <dbReference type="EMBL" id="PWK16265.1"/>
    </source>
</evidence>
<evidence type="ECO:0000313" key="13">
    <source>
        <dbReference type="Proteomes" id="UP000245634"/>
    </source>
</evidence>
<keyword evidence="9 11" id="KW-0066">ATP synthesis</keyword>
<dbReference type="HAMAP" id="MF_00815">
    <property type="entry name" value="ATP_synth_gamma_bact"/>
    <property type="match status" value="1"/>
</dbReference>
<keyword evidence="11" id="KW-1003">Cell membrane</keyword>
<evidence type="ECO:0000256" key="9">
    <source>
        <dbReference type="ARBA" id="ARBA00023310"/>
    </source>
</evidence>
<evidence type="ECO:0000256" key="4">
    <source>
        <dbReference type="ARBA" id="ARBA00022448"/>
    </source>
</evidence>
<evidence type="ECO:0000256" key="7">
    <source>
        <dbReference type="ARBA" id="ARBA00023136"/>
    </source>
</evidence>
<dbReference type="GO" id="GO:0042777">
    <property type="term" value="P:proton motive force-driven plasma membrane ATP synthesis"/>
    <property type="evidence" value="ECO:0007669"/>
    <property type="project" value="UniProtKB-UniRule"/>
</dbReference>
<keyword evidence="8 11" id="KW-0139">CF(1)</keyword>
<proteinExistence type="inferred from homology"/>
<protein>
    <recommendedName>
        <fullName evidence="11">ATP synthase gamma chain</fullName>
    </recommendedName>
    <alternativeName>
        <fullName evidence="11">ATP synthase F1 sector gamma subunit</fullName>
    </alternativeName>
    <alternativeName>
        <fullName evidence="11">F-ATPase gamma subunit</fullName>
    </alternativeName>
</protein>
<evidence type="ECO:0000256" key="5">
    <source>
        <dbReference type="ARBA" id="ARBA00022781"/>
    </source>
</evidence>
<evidence type="ECO:0000256" key="11">
    <source>
        <dbReference type="HAMAP-Rule" id="MF_00815"/>
    </source>
</evidence>
<dbReference type="AlphaFoldDB" id="A0A316DE76"/>
<dbReference type="Proteomes" id="UP000245634">
    <property type="component" value="Unassembled WGS sequence"/>
</dbReference>
<dbReference type="RefSeq" id="WP_109685210.1">
    <property type="nucleotide sequence ID" value="NZ_QGGL01000001.1"/>
</dbReference>
<evidence type="ECO:0000256" key="10">
    <source>
        <dbReference type="ARBA" id="ARBA00060385"/>
    </source>
</evidence>
<dbReference type="FunFam" id="1.10.287.80:FF:000003">
    <property type="entry name" value="ATP synthase gamma chain, chloroplastic"/>
    <property type="match status" value="1"/>
</dbReference>
<dbReference type="GO" id="GO:0046933">
    <property type="term" value="F:proton-transporting ATP synthase activity, rotational mechanism"/>
    <property type="evidence" value="ECO:0007669"/>
    <property type="project" value="UniProtKB-UniRule"/>
</dbReference>
<keyword evidence="7 11" id="KW-0472">Membrane</keyword>
<dbReference type="PANTHER" id="PTHR11693:SF22">
    <property type="entry name" value="ATP SYNTHASE SUBUNIT GAMMA, MITOCHONDRIAL"/>
    <property type="match status" value="1"/>
</dbReference>
<evidence type="ECO:0000256" key="1">
    <source>
        <dbReference type="ARBA" id="ARBA00003456"/>
    </source>
</evidence>
<dbReference type="Gene3D" id="3.40.1380.10">
    <property type="match status" value="1"/>
</dbReference>
<comment type="caution">
    <text evidence="12">The sequence shown here is derived from an EMBL/GenBank/DDBJ whole genome shotgun (WGS) entry which is preliminary data.</text>
</comment>
<dbReference type="GO" id="GO:0005524">
    <property type="term" value="F:ATP binding"/>
    <property type="evidence" value="ECO:0007669"/>
    <property type="project" value="UniProtKB-UniRule"/>
</dbReference>
<comment type="subunit">
    <text evidence="11">F-type ATPases have 2 components, CF(1) - the catalytic core - and CF(0) - the membrane proton channel. CF(1) has five subunits: alpha(3), beta(3), gamma(1), delta(1), epsilon(1). CF(0) has three main subunits: a, b and c.</text>
</comment>
<evidence type="ECO:0000256" key="6">
    <source>
        <dbReference type="ARBA" id="ARBA00023065"/>
    </source>
</evidence>
<dbReference type="Pfam" id="PF00231">
    <property type="entry name" value="ATP-synt"/>
    <property type="match status" value="1"/>
</dbReference>
<reference evidence="12 13" key="1">
    <citation type="submission" date="2018-05" db="EMBL/GenBank/DDBJ databases">
        <title>Genomic Encyclopedia of Type Strains, Phase IV (KMG-IV): sequencing the most valuable type-strain genomes for metagenomic binning, comparative biology and taxonomic classification.</title>
        <authorList>
            <person name="Goeker M."/>
        </authorList>
    </citation>
    <scope>NUCLEOTIDE SEQUENCE [LARGE SCALE GENOMIC DNA]</scope>
    <source>
        <strain evidence="12 13">DSM 18773</strain>
    </source>
</reference>
<comment type="function">
    <text evidence="1 11">Produces ATP from ADP in the presence of a proton gradient across the membrane. The gamma chain is believed to be important in regulating ATPase activity and the flow of protons through the CF(0) complex.</text>
</comment>
<dbReference type="Gene3D" id="1.10.287.80">
    <property type="entry name" value="ATP synthase, gamma subunit, helix hairpin domain"/>
    <property type="match status" value="2"/>
</dbReference>
<comment type="subcellular location">
    <subcellularLocation>
        <location evidence="11">Cell membrane</location>
        <topology evidence="11">Peripheral membrane protein</topology>
    </subcellularLocation>
    <subcellularLocation>
        <location evidence="2">Membrane</location>
        <topology evidence="2">Peripheral membrane protein</topology>
    </subcellularLocation>
    <subcellularLocation>
        <location evidence="10">Thylakoid</location>
    </subcellularLocation>
</comment>
<organism evidence="12 13">
    <name type="scientific">Tumebacillus permanentifrigoris</name>
    <dbReference type="NCBI Taxonomy" id="378543"/>
    <lineage>
        <taxon>Bacteria</taxon>
        <taxon>Bacillati</taxon>
        <taxon>Bacillota</taxon>
        <taxon>Bacilli</taxon>
        <taxon>Bacillales</taxon>
        <taxon>Alicyclobacillaceae</taxon>
        <taxon>Tumebacillus</taxon>
    </lineage>
</organism>
<keyword evidence="4 11" id="KW-0813">Transport</keyword>